<name>A0A1A9VIM1_GLOAU</name>
<protein>
    <submittedName>
        <fullName evidence="1">Uncharacterized protein</fullName>
    </submittedName>
</protein>
<dbReference type="Proteomes" id="UP000078200">
    <property type="component" value="Unassembled WGS sequence"/>
</dbReference>
<dbReference type="EnsemblMetazoa" id="GAUT038656-RA">
    <property type="protein sequence ID" value="GAUT038656-PA"/>
    <property type="gene ID" value="GAUT038656"/>
</dbReference>
<dbReference type="VEuPathDB" id="VectorBase:GAUT038656"/>
<evidence type="ECO:0000313" key="1">
    <source>
        <dbReference type="EnsemblMetazoa" id="GAUT038656-PA"/>
    </source>
</evidence>
<proteinExistence type="predicted"/>
<sequence>MCSSDSFTSSARPVPIVAYPYEGMLSRDKYKYGRVKCSKGRGNASVSESNAIAIENYSKQRFFGSLVFNGKYDTKCQTHKKKAKSLKRSKQTLTLTRNVNVSHSLTET</sequence>
<evidence type="ECO:0000313" key="2">
    <source>
        <dbReference type="Proteomes" id="UP000078200"/>
    </source>
</evidence>
<accession>A0A1A9VIM1</accession>
<keyword evidence="2" id="KW-1185">Reference proteome</keyword>
<dbReference type="AlphaFoldDB" id="A0A1A9VIM1"/>
<organism evidence="1 2">
    <name type="scientific">Glossina austeni</name>
    <name type="common">Savannah tsetse fly</name>
    <dbReference type="NCBI Taxonomy" id="7395"/>
    <lineage>
        <taxon>Eukaryota</taxon>
        <taxon>Metazoa</taxon>
        <taxon>Ecdysozoa</taxon>
        <taxon>Arthropoda</taxon>
        <taxon>Hexapoda</taxon>
        <taxon>Insecta</taxon>
        <taxon>Pterygota</taxon>
        <taxon>Neoptera</taxon>
        <taxon>Endopterygota</taxon>
        <taxon>Diptera</taxon>
        <taxon>Brachycera</taxon>
        <taxon>Muscomorpha</taxon>
        <taxon>Hippoboscoidea</taxon>
        <taxon>Glossinidae</taxon>
        <taxon>Glossina</taxon>
    </lineage>
</organism>
<reference evidence="1" key="1">
    <citation type="submission" date="2020-05" db="UniProtKB">
        <authorList>
            <consortium name="EnsemblMetazoa"/>
        </authorList>
    </citation>
    <scope>IDENTIFICATION</scope>
    <source>
        <strain evidence="1">TTRI</strain>
    </source>
</reference>